<evidence type="ECO:0000313" key="2">
    <source>
        <dbReference type="Proteomes" id="UP000784294"/>
    </source>
</evidence>
<name>A0A448X3T4_9PLAT</name>
<dbReference type="Proteomes" id="UP000784294">
    <property type="component" value="Unassembled WGS sequence"/>
</dbReference>
<gene>
    <name evidence="1" type="ORF">PXEA_LOCUS20574</name>
</gene>
<protein>
    <submittedName>
        <fullName evidence="1">Uncharacterized protein</fullName>
    </submittedName>
</protein>
<accession>A0A448X3T4</accession>
<comment type="caution">
    <text evidence="1">The sequence shown here is derived from an EMBL/GenBank/DDBJ whole genome shotgun (WGS) entry which is preliminary data.</text>
</comment>
<dbReference type="EMBL" id="CAAALY010085159">
    <property type="protein sequence ID" value="VEL27134.1"/>
    <property type="molecule type" value="Genomic_DNA"/>
</dbReference>
<proteinExistence type="predicted"/>
<organism evidence="1 2">
    <name type="scientific">Protopolystoma xenopodis</name>
    <dbReference type="NCBI Taxonomy" id="117903"/>
    <lineage>
        <taxon>Eukaryota</taxon>
        <taxon>Metazoa</taxon>
        <taxon>Spiralia</taxon>
        <taxon>Lophotrochozoa</taxon>
        <taxon>Platyhelminthes</taxon>
        <taxon>Monogenea</taxon>
        <taxon>Polyopisthocotylea</taxon>
        <taxon>Polystomatidea</taxon>
        <taxon>Polystomatidae</taxon>
        <taxon>Protopolystoma</taxon>
    </lineage>
</organism>
<reference evidence="1" key="1">
    <citation type="submission" date="2018-11" db="EMBL/GenBank/DDBJ databases">
        <authorList>
            <consortium name="Pathogen Informatics"/>
        </authorList>
    </citation>
    <scope>NUCLEOTIDE SEQUENCE</scope>
</reference>
<sequence length="124" mass="14741">MIQTVNRMDMELYAHARRLFARRLWNAIWTDYKLIRAALLNEQPELDVLSHVLTFCRSFFQSGQIGFREPMGDKINDCMNLDDIILERFLLKEFDNGIYLQENFWHLLTKRGSSSPKEQLISDK</sequence>
<evidence type="ECO:0000313" key="1">
    <source>
        <dbReference type="EMBL" id="VEL27134.1"/>
    </source>
</evidence>
<dbReference type="AlphaFoldDB" id="A0A448X3T4"/>
<keyword evidence="2" id="KW-1185">Reference proteome</keyword>